<dbReference type="InterPro" id="IPR053722">
    <property type="entry name" value="Curli_assembly_CsgC/AgfC"/>
</dbReference>
<dbReference type="NCBIfam" id="NF041112">
    <property type="entry name" value="chap_CsgH_alph"/>
    <property type="match status" value="1"/>
</dbReference>
<gene>
    <name evidence="3" type="ORF">GGD46_003151</name>
</gene>
<keyword evidence="1" id="KW-0732">Signal</keyword>
<proteinExistence type="predicted"/>
<dbReference type="Proteomes" id="UP000565576">
    <property type="component" value="Unassembled WGS sequence"/>
</dbReference>
<dbReference type="InterPro" id="IPR047726">
    <property type="entry name" value="CsgH_dom"/>
</dbReference>
<dbReference type="InterPro" id="IPR048632">
    <property type="entry name" value="CsgH-like"/>
</dbReference>
<dbReference type="Pfam" id="PF21112">
    <property type="entry name" value="CsgH"/>
    <property type="match status" value="1"/>
</dbReference>
<feature type="domain" description="CsgH-like" evidence="2">
    <location>
        <begin position="38"/>
        <end position="125"/>
    </location>
</feature>
<comment type="caution">
    <text evidence="3">The sequence shown here is derived from an EMBL/GenBank/DDBJ whole genome shotgun (WGS) entry which is preliminary data.</text>
</comment>
<sequence length="133" mass="13610">MPHIVNHPRRLVTALALILLPVGALAAMVTSEQTDGPLRCEIRVTPQAGMVALQPLVRTDRPVSGTYRFQVESTGGSGGSNIDQSGAFDASPGHAAPLGSVSLGSDGAGYRATLDVTAGDSSVRCTQRIGGSI</sequence>
<reference evidence="3 4" key="1">
    <citation type="submission" date="2020-08" db="EMBL/GenBank/DDBJ databases">
        <title>Genomic Encyclopedia of Type Strains, Phase IV (KMG-V): Genome sequencing to study the core and pangenomes of soil and plant-associated prokaryotes.</title>
        <authorList>
            <person name="Whitman W."/>
        </authorList>
    </citation>
    <scope>NUCLEOTIDE SEQUENCE [LARGE SCALE GENOMIC DNA]</scope>
    <source>
        <strain evidence="3 4">SEMIA 4060</strain>
    </source>
</reference>
<evidence type="ECO:0000313" key="3">
    <source>
        <dbReference type="EMBL" id="MBB6485857.1"/>
    </source>
</evidence>
<evidence type="ECO:0000259" key="2">
    <source>
        <dbReference type="Pfam" id="PF21112"/>
    </source>
</evidence>
<dbReference type="EMBL" id="JACHBG010000006">
    <property type="protein sequence ID" value="MBB6485857.1"/>
    <property type="molecule type" value="Genomic_DNA"/>
</dbReference>
<feature type="chain" id="PRO_5030920755" description="CsgH-like domain-containing protein" evidence="1">
    <location>
        <begin position="27"/>
        <end position="133"/>
    </location>
</feature>
<organism evidence="3 4">
    <name type="scientific">Rhizobium lusitanum</name>
    <dbReference type="NCBI Taxonomy" id="293958"/>
    <lineage>
        <taxon>Bacteria</taxon>
        <taxon>Pseudomonadati</taxon>
        <taxon>Pseudomonadota</taxon>
        <taxon>Alphaproteobacteria</taxon>
        <taxon>Hyphomicrobiales</taxon>
        <taxon>Rhizobiaceae</taxon>
        <taxon>Rhizobium/Agrobacterium group</taxon>
        <taxon>Rhizobium</taxon>
    </lineage>
</organism>
<accession>A0A7X0MCI5</accession>
<dbReference type="RefSeq" id="WP_184705286.1">
    <property type="nucleotide sequence ID" value="NZ_JACHBG010000006.1"/>
</dbReference>
<protein>
    <recommendedName>
        <fullName evidence="2">CsgH-like domain-containing protein</fullName>
    </recommendedName>
</protein>
<evidence type="ECO:0000313" key="4">
    <source>
        <dbReference type="Proteomes" id="UP000565576"/>
    </source>
</evidence>
<name>A0A7X0MCI5_9HYPH</name>
<evidence type="ECO:0000256" key="1">
    <source>
        <dbReference type="SAM" id="SignalP"/>
    </source>
</evidence>
<dbReference type="Gene3D" id="2.60.40.2420">
    <property type="match status" value="1"/>
</dbReference>
<dbReference type="AlphaFoldDB" id="A0A7X0MCI5"/>
<feature type="signal peptide" evidence="1">
    <location>
        <begin position="1"/>
        <end position="26"/>
    </location>
</feature>